<feature type="compositionally biased region" description="Basic and acidic residues" evidence="1">
    <location>
        <begin position="1827"/>
        <end position="1836"/>
    </location>
</feature>
<feature type="compositionally biased region" description="Polar residues" evidence="1">
    <location>
        <begin position="2083"/>
        <end position="2097"/>
    </location>
</feature>
<feature type="compositionally biased region" description="Low complexity" evidence="1">
    <location>
        <begin position="2776"/>
        <end position="2792"/>
    </location>
</feature>
<feature type="region of interest" description="Disordered" evidence="1">
    <location>
        <begin position="2623"/>
        <end position="2683"/>
    </location>
</feature>
<feature type="compositionally biased region" description="Pro residues" evidence="1">
    <location>
        <begin position="605"/>
        <end position="615"/>
    </location>
</feature>
<feature type="compositionally biased region" description="Low complexity" evidence="1">
    <location>
        <begin position="33"/>
        <end position="52"/>
    </location>
</feature>
<feature type="compositionally biased region" description="Low complexity" evidence="1">
    <location>
        <begin position="1903"/>
        <end position="1920"/>
    </location>
</feature>
<feature type="region of interest" description="Disordered" evidence="1">
    <location>
        <begin position="1058"/>
        <end position="1083"/>
    </location>
</feature>
<feature type="compositionally biased region" description="Basic and acidic residues" evidence="1">
    <location>
        <begin position="16"/>
        <end position="29"/>
    </location>
</feature>
<feature type="region of interest" description="Disordered" evidence="1">
    <location>
        <begin position="3190"/>
        <end position="3213"/>
    </location>
</feature>
<feature type="compositionally biased region" description="Acidic residues" evidence="1">
    <location>
        <begin position="2646"/>
        <end position="2656"/>
    </location>
</feature>
<dbReference type="VEuPathDB" id="TriTrypDB:LMJLV39_330023400"/>
<feature type="compositionally biased region" description="Low complexity" evidence="1">
    <location>
        <begin position="3192"/>
        <end position="3208"/>
    </location>
</feature>
<feature type="region of interest" description="Disordered" evidence="1">
    <location>
        <begin position="764"/>
        <end position="799"/>
    </location>
</feature>
<feature type="region of interest" description="Disordered" evidence="1">
    <location>
        <begin position="15"/>
        <end position="62"/>
    </location>
</feature>
<feature type="compositionally biased region" description="Low complexity" evidence="1">
    <location>
        <begin position="1869"/>
        <end position="1880"/>
    </location>
</feature>
<dbReference type="EMBL" id="FR796429">
    <property type="protein sequence ID" value="CAJ06373.1"/>
    <property type="molecule type" value="Genomic_DNA"/>
</dbReference>
<feature type="compositionally biased region" description="Basic and acidic residues" evidence="1">
    <location>
        <begin position="2550"/>
        <end position="2571"/>
    </location>
</feature>
<feature type="compositionally biased region" description="Low complexity" evidence="1">
    <location>
        <begin position="3290"/>
        <end position="3315"/>
    </location>
</feature>
<feature type="compositionally biased region" description="Basic and acidic residues" evidence="1">
    <location>
        <begin position="216"/>
        <end position="226"/>
    </location>
</feature>
<feature type="region of interest" description="Disordered" evidence="1">
    <location>
        <begin position="3115"/>
        <end position="3135"/>
    </location>
</feature>
<evidence type="ECO:0000256" key="1">
    <source>
        <dbReference type="SAM" id="MobiDB-lite"/>
    </source>
</evidence>
<dbReference type="SMART" id="SM00028">
    <property type="entry name" value="TPR"/>
    <property type="match status" value="4"/>
</dbReference>
<dbReference type="KEGG" id="lma:LMJF_33_1490"/>
<feature type="region of interest" description="Disordered" evidence="1">
    <location>
        <begin position="2771"/>
        <end position="2818"/>
    </location>
</feature>
<keyword evidence="3" id="KW-1185">Reference proteome</keyword>
<dbReference type="Gene3D" id="1.25.40.10">
    <property type="entry name" value="Tetratricopeptide repeat domain"/>
    <property type="match status" value="1"/>
</dbReference>
<dbReference type="PANTHER" id="PTHR45725">
    <property type="entry name" value="FORMIN HOMOLOGY 2 FAMILY MEMBER"/>
    <property type="match status" value="1"/>
</dbReference>
<feature type="compositionally biased region" description="Basic and acidic residues" evidence="1">
    <location>
        <begin position="2657"/>
        <end position="2674"/>
    </location>
</feature>
<name>Q4Q439_LEIMA</name>
<feature type="compositionally biased region" description="Low complexity" evidence="1">
    <location>
        <begin position="198"/>
        <end position="213"/>
    </location>
</feature>
<dbReference type="VEuPathDB" id="TriTrypDB:LMJSD75_330023100"/>
<feature type="region of interest" description="Disordered" evidence="1">
    <location>
        <begin position="1782"/>
        <end position="1963"/>
    </location>
</feature>
<feature type="compositionally biased region" description="Low complexity" evidence="1">
    <location>
        <begin position="3116"/>
        <end position="3127"/>
    </location>
</feature>
<dbReference type="VEuPathDB" id="TriTrypDB:LmjF.33.1490"/>
<feature type="region of interest" description="Disordered" evidence="1">
    <location>
        <begin position="2533"/>
        <end position="2580"/>
    </location>
</feature>
<dbReference type="OMA" id="EWIGEQH"/>
<dbReference type="STRING" id="5664.Q4Q439"/>
<feature type="region of interest" description="Disordered" evidence="1">
    <location>
        <begin position="417"/>
        <end position="497"/>
    </location>
</feature>
<evidence type="ECO:0000313" key="2">
    <source>
        <dbReference type="EMBL" id="CAJ06373.1"/>
    </source>
</evidence>
<reference evidence="2 3" key="1">
    <citation type="journal article" date="2005" name="Science">
        <title>The genome of the kinetoplastid parasite, Leishmania major.</title>
        <authorList>
            <person name="Ivens A.C."/>
            <person name="Peacock C.S."/>
            <person name="Worthey E.A."/>
            <person name="Murphy L."/>
            <person name="Aggarwal G."/>
            <person name="Berriman M."/>
            <person name="Sisk E."/>
            <person name="Rajandream M.A."/>
            <person name="Adlem E."/>
            <person name="Aert R."/>
            <person name="Anupama A."/>
            <person name="Apostolou Z."/>
            <person name="Attipoe P."/>
            <person name="Bason N."/>
            <person name="Bauser C."/>
            <person name="Beck A."/>
            <person name="Beverley S.M."/>
            <person name="Bianchettin G."/>
            <person name="Borzym K."/>
            <person name="Bothe G."/>
            <person name="Bruschi C.V."/>
            <person name="Collins M."/>
            <person name="Cadag E."/>
            <person name="Ciarloni L."/>
            <person name="Clayton C."/>
            <person name="Coulson R.M."/>
            <person name="Cronin A."/>
            <person name="Cruz A.K."/>
            <person name="Davies R.M."/>
            <person name="De Gaudenzi J."/>
            <person name="Dobson D.E."/>
            <person name="Duesterhoeft A."/>
            <person name="Fazelina G."/>
            <person name="Fosker N."/>
            <person name="Frasch A.C."/>
            <person name="Fraser A."/>
            <person name="Fuchs M."/>
            <person name="Gabel C."/>
            <person name="Goble A."/>
            <person name="Goffeau A."/>
            <person name="Harris D."/>
            <person name="Hertz-Fowler C."/>
            <person name="Hilbert H."/>
            <person name="Horn D."/>
            <person name="Huang Y."/>
            <person name="Klages S."/>
            <person name="Knights A."/>
            <person name="Kube M."/>
            <person name="Larke N."/>
            <person name="Litvin L."/>
            <person name="Lord A."/>
            <person name="Louie T."/>
            <person name="Marra M."/>
            <person name="Masuy D."/>
            <person name="Matthews K."/>
            <person name="Michaeli S."/>
            <person name="Mottram J.C."/>
            <person name="Muller-Auer S."/>
            <person name="Munden H."/>
            <person name="Nelson S."/>
            <person name="Norbertczak H."/>
            <person name="Oliver K."/>
            <person name="O'neil S."/>
            <person name="Pentony M."/>
            <person name="Pohl T.M."/>
            <person name="Price C."/>
            <person name="Purnelle B."/>
            <person name="Quail M.A."/>
            <person name="Rabbinowitsch E."/>
            <person name="Reinhardt R."/>
            <person name="Rieger M."/>
            <person name="Rinta J."/>
            <person name="Robben J."/>
            <person name="Robertson L."/>
            <person name="Ruiz J.C."/>
            <person name="Rutter S."/>
            <person name="Saunders D."/>
            <person name="Schafer M."/>
            <person name="Schein J."/>
            <person name="Schwartz D.C."/>
            <person name="Seeger K."/>
            <person name="Seyler A."/>
            <person name="Sharp S."/>
            <person name="Shin H."/>
            <person name="Sivam D."/>
            <person name="Squares R."/>
            <person name="Squares S."/>
            <person name="Tosato V."/>
            <person name="Vogt C."/>
            <person name="Volckaert G."/>
            <person name="Wambutt R."/>
            <person name="Warren T."/>
            <person name="Wedler H."/>
            <person name="Woodward J."/>
            <person name="Zhou S."/>
            <person name="Zimmermann W."/>
            <person name="Smith D.F."/>
            <person name="Blackwell J.M."/>
            <person name="Stuart K.D."/>
            <person name="Barrell B."/>
            <person name="Myler P.J."/>
        </authorList>
    </citation>
    <scope>NUCLEOTIDE SEQUENCE [LARGE SCALE GENOMIC DNA]</scope>
    <source>
        <strain evidence="3">MHOM/IL/81/Friedlin</strain>
    </source>
</reference>
<organism evidence="2 3">
    <name type="scientific">Leishmania major</name>
    <dbReference type="NCBI Taxonomy" id="5664"/>
    <lineage>
        <taxon>Eukaryota</taxon>
        <taxon>Discoba</taxon>
        <taxon>Euglenozoa</taxon>
        <taxon>Kinetoplastea</taxon>
        <taxon>Metakinetoplastina</taxon>
        <taxon>Trypanosomatida</taxon>
        <taxon>Trypanosomatidae</taxon>
        <taxon>Leishmaniinae</taxon>
        <taxon>Leishmania</taxon>
    </lineage>
</organism>
<dbReference type="InterPro" id="IPR019734">
    <property type="entry name" value="TPR_rpt"/>
</dbReference>
<accession>Q4Q439</accession>
<feature type="region of interest" description="Disordered" evidence="1">
    <location>
        <begin position="252"/>
        <end position="299"/>
    </location>
</feature>
<proteinExistence type="predicted"/>
<dbReference type="VEuPathDB" id="TriTrypDB:LMJFC_330025900"/>
<dbReference type="InParanoid" id="Q4Q439"/>
<evidence type="ECO:0000313" key="3">
    <source>
        <dbReference type="Proteomes" id="UP000000542"/>
    </source>
</evidence>
<feature type="region of interest" description="Disordered" evidence="1">
    <location>
        <begin position="1183"/>
        <end position="1218"/>
    </location>
</feature>
<feature type="compositionally biased region" description="Basic and acidic residues" evidence="1">
    <location>
        <begin position="1206"/>
        <end position="1218"/>
    </location>
</feature>
<feature type="region of interest" description="Disordered" evidence="1">
    <location>
        <begin position="146"/>
        <end position="226"/>
    </location>
</feature>
<reference evidence="2 3" key="2">
    <citation type="journal article" date="2011" name="Genome Res.">
        <title>Chromosome and gene copy number variation allow major structural change between species and strains of Leishmania.</title>
        <authorList>
            <person name="Rogers M.B."/>
            <person name="Hilley J.D."/>
            <person name="Dickens N.J."/>
            <person name="Wilkes J."/>
            <person name="Bates P.A."/>
            <person name="Depledge D.P."/>
            <person name="Harris D."/>
            <person name="Her Y."/>
            <person name="Herzyk P."/>
            <person name="Imamura H."/>
            <person name="Otto T.D."/>
            <person name="Sanders M."/>
            <person name="Seeger K."/>
            <person name="Dujardin J.C."/>
            <person name="Berriman M."/>
            <person name="Smith D.F."/>
            <person name="Hertz-Fowler C."/>
            <person name="Mottram J.C."/>
        </authorList>
    </citation>
    <scope>NUCLEOTIDE SEQUENCE [LARGE SCALE GENOMIC DNA]</scope>
    <source>
        <strain evidence="3">MHOM/IL/81/Friedlin</strain>
    </source>
</reference>
<feature type="region of interest" description="Disordered" evidence="1">
    <location>
        <begin position="3288"/>
        <end position="3326"/>
    </location>
</feature>
<feature type="compositionally biased region" description="Low complexity" evidence="1">
    <location>
        <begin position="417"/>
        <end position="428"/>
    </location>
</feature>
<dbReference type="PANTHER" id="PTHR45725:SF18">
    <property type="entry name" value="ORC1-LIKE AAA ATPASE DOMAIN-CONTAINING PROTEIN"/>
    <property type="match status" value="1"/>
</dbReference>
<dbReference type="InterPro" id="IPR051425">
    <property type="entry name" value="Formin_Homology"/>
</dbReference>
<dbReference type="RefSeq" id="XP_001685909.1">
    <property type="nucleotide sequence ID" value="XM_001685857.1"/>
</dbReference>
<protein>
    <submittedName>
        <fullName evidence="2">Uncharacterized protein</fullName>
    </submittedName>
</protein>
<feature type="region of interest" description="Disordered" evidence="1">
    <location>
        <begin position="592"/>
        <end position="621"/>
    </location>
</feature>
<dbReference type="Proteomes" id="UP000000542">
    <property type="component" value="Chromosome 33"/>
</dbReference>
<dbReference type="eggNOG" id="ENOG502QWB2">
    <property type="taxonomic scope" value="Eukaryota"/>
</dbReference>
<feature type="compositionally biased region" description="Low complexity" evidence="1">
    <location>
        <begin position="1839"/>
        <end position="1852"/>
    </location>
</feature>
<feature type="compositionally biased region" description="Low complexity" evidence="1">
    <location>
        <begin position="475"/>
        <end position="495"/>
    </location>
</feature>
<dbReference type="GeneID" id="5654571"/>
<sequence>MLSFKSIAGFLKKVGGTREDHSKEGHQRGGADGSHAGAGSSGSASAFAAGSAATGGAGDSAHHRSYIGSSRTAFTGGAGAVAASHHGDVAHDPHLSDFPTSGMPSTFGDNVMFASSHILRGLPPNTSMQDVLLHIRCVVQERSEQLQQEEREEQERPSTLWQRGLSDGSIAAGENTTAAGAQRRRSASFTSVAATNGAEARAAPCESASPPASLKGKAEKGAAGVTREHVQRLQKMRAEMIDALDVCLQEVPEDPRTWGGSSSAGFSEDERARNGKTGADAQKQQERSNGTPDTAADSSGDVLLEGMRTESELDASRQESSIAATLLGAAEPSPGIAQEPLAPADFGHYEWRRLLMDIINVLVRIDRALLHDARLRALERLIPSTTDSDGNAGPEFRWENLSQVLLTPGVLGSPFSAADAAASGSRRSQFPLTPTRGPQRHPPHGDAAPLNSPLPNRNADTAALAGIATPRERAVTPVTTTTTTTAARAGSTSSPFGKAKRALVDSGVVSPESPTDLFITKEDKKMLEELLTIACSLASWAIVKAILRHHLHVLEQRQSRGSFTSLAKAAITTTVSVRISGDIPVLATNIETSGAGNTNTTGRPPLAPPAPPPPAAMNGAACFSDAAEGGAGAAETAATDDDQSKNTNHISAMDGVGAIPYIDWAAVVQELAEWIGEQHFVAIAECILCASFLRDDGREMVLCMLQTPKPRRLLTNIHRHADKLRRADVDSLLSCSSPPRVVTAATAPVSSPTVAATAFSGSAPAATSSTLTSSGTPSTSSSTGSAAAAPPAGTSANTAPTAAAMGAASFLPATKIGAAAAPAAGPSSTANTIRTMLEDPTLVMDDLVARLEMVYRKAVANTWASYLEDAIEADVQQLSIAAGNAVDAAGTPAAGDPDTSPAPTPTTHLVAAGDEVLKQSTGSVASPQALPRLQQLHITDTKALCRLATAFFFGSDAWSENKRERRFALLFRSMRGRMERYSESAATRRHLRRGTICAASMTHTVASAPAASSLDSHPLVELAMAGAAAATTAPSSRGASQSQSLTIPPQISTAAAPVSSASAGLTPSKFSVEDTSARPSPSGGCPSAALLAAGVGTSALANRGVAPSSQWVAHQLLSSNASTAAISTHSTPLTTSLLVSRDGTNDMEGMVSGAGGPINGCSLFTVGHTDRTTTWTPFAFAMTSSEPMTPPPELHHPSASTTNQRGAEDGHQEAGEDNVGRRAMESSALSMPTVTLQGPSTLAQPAASKGGDSALESLVLERIVNMSWSAALHKRGEQCLTAKPPRLEEAEQDALEERLVASAFGEFRARQRAIVSLINARLASGKSVEALTNAQKHFKFEKKDWTSHNQTIFSAMRYLQSMVFLVRAQAACRVYGAVIETVQFVLPQAALCEQMLQVLAPRPRGDYILRFGDCRSKLLRSYVYLLKEGWLAHAAFNDLAKAEKYFIKCAQVMQMLRRRVRETELFAAYMERGAQLMKLKEYKQSVVLFRCAVNIAKKSLQAADAAAAAAAASANGDSCAFSPNASVGSAGPSLGSAVTNIENAVSVAAAGLAAKAPPAASQQQFHRNLHLRAAGSGSLTTAEEHIPGVTDAIEDDLELVWRVAESERMLALSYVTQAEHEVNVRERREELSNAVSSAYSSQRSLQRWQRKGGTPKRLLTAVPCSLIVICKGLLLLNQPRKAALLLEPLIENKPNSALVRPPMWGEILHPTEDPYTTEDVVLRTYVSSVKIAVFMLYARCLAEFDGDRALRAVTLVDQLLQESDAWICTIRTELRRVLENVSAQDKKVADSLNSPRTAPSIEALRRTSAASPRGAASHGPNSEDGEDRQSCGRHGDGAGAETTASASTAATTVGKHTARTIEVPTLQMPTSHSSTGSPSPLDDDRHSPGWNSPEDAPLRPRRSTTVGTAGAASTTAVESASAHDEPSPGGSGAGGAAMDDDDRSRRSTSIQLSAAGGNRSGTDLFSLVNSVNAGISSTTAMPTAHSSHGPSSTAPHLAQLPEIRVHTQSSSECMTALFALREAKSHIRKALRGIFIVSGDAYSLIKNWEEALKVYSHALVITMSEVEAASAAAQSRRRVSHSTSQARFSSQQSSTSPVAVDDGASLSAPHDVYETFGNSVGGDVSTSLQAWGPVVPLDEEFFLWDEEDVLMSDNLINRELTASTAARDLRAVVADEERMDSRACESVVLSKLANVYRALEKPATAIHYHTLVMEYANECHDKLLAYNSMLSLARLYTAANMSDKARDAWAKVSELAKEYEDKEVSRETMRNIVAAQEAAGMYMDVVKTAEELEKLATGEEGEDAARDSRFALEALANANLQLGQFDACIAALDSREKVQEKSAEWSGALLSMRAKARMGLNKSAEAIKVMQSWATKARNLANWVELGKANSALSGAYASENHNMQARYYHEATLNAFALAETLDKECRHIALESARWLVHYAYLNDTTVQVDPTLTYTGSGLTSDSEASGCDFHYAESGLCNISGDLGVMLAREEELHRTSSMLGESCKFGFNDDDDDFGGGGFLSNQSMFGVRPPGSSLADAPSPKGHGMSEKEEQRDHYAAAHREEDGGKGAAAAAEDSTPSMASSFISSFLAPKDSSMATQPPSLASSVNISMRGSLPHLDGALVGGNDHSEGSSSAGQSDGGDNEAGEDVEDEAPRSMDVEDVAEHHQDPKLPVSFEGEEGDLVNLKKPTPKPSPAAPTPTVITAAAKPTVNTATVAGSGATVGKSASSIYVPPPTSLANVSICSRPAAAAAGTDVLELPVDASRSASEHATLSGPSTTSSPLMGSSPRGAAFQGGPAATASGGDDDGVPERKPSTVRTTYFRGAIEMIETAAQLLLVPRSVRHIVIPYSPAEAVDFALLAYPQSLFVFYFAEYTTEYGAQCDVVVRPPRAAGFMKLRAQISLQEYHNKDAMSALLASTSAEFSITGEHGNAAETAGAASSSTHPFGTVMARAATGSAAASPPLSNSTPDMLRAALEEETSTCLRNLYVDAWQPIADRMRREHINYQDAEELIIMPDVSLMHLPFAGFLPSPNYGDEEAPLGEQFTLIVTPCLTHFVHHGMTHQPQRLRNRSGALDPAAKKYIFLPYDGSVGAGSAAPSAPLAMPTFALCAPSSSSTRPQQQPKTGAGTAANSDTSALIATMGSAASKASAHSAVAPPVSSAHSLADSLPTGHPLATSATIGNISMRSIPAPADPTSATPSGTPQQSERADTFDDLLRTWCVHRGCTRKELIQAFTDVRTRALMFLAPVDQGFIRVADGVVTIQDLTQNLQQVRVQQPAAHVANPASTVTASSTGATAATSNTTSSATSVSPGTTATAVPPITSGAPPALPLPPLCSHIDLLVLTANRSQYPTVSDAGTSAKLCMALGVNRVLRLNVLHGLLPNDEHYAFISLYLANLKKVMRWMLKNPYAVALRTTMAEARRLGMSSNTWGAFTLVGVP</sequence>
<dbReference type="InterPro" id="IPR011990">
    <property type="entry name" value="TPR-like_helical_dom_sf"/>
</dbReference>
<dbReference type="SUPFAM" id="SSF48452">
    <property type="entry name" value="TPR-like"/>
    <property type="match status" value="1"/>
</dbReference>
<feature type="region of interest" description="Disordered" evidence="1">
    <location>
        <begin position="2075"/>
        <end position="2101"/>
    </location>
</feature>
<feature type="compositionally biased region" description="Polar residues" evidence="1">
    <location>
        <begin position="592"/>
        <end position="602"/>
    </location>
</feature>
<gene>
    <name evidence="2" type="ORF">LMJF_33_1490</name>
</gene>
<dbReference type="HOGENOM" id="CLU_224902_0_0_1"/>